<comment type="similarity">
    <text evidence="8 9">Belongs to the TonB-dependent receptor family.</text>
</comment>
<dbReference type="InterPro" id="IPR000531">
    <property type="entry name" value="Beta-barrel_TonB"/>
</dbReference>
<dbReference type="NCBIfam" id="TIGR04056">
    <property type="entry name" value="OMP_RagA_SusC"/>
    <property type="match status" value="1"/>
</dbReference>
<dbReference type="InterPro" id="IPR036942">
    <property type="entry name" value="Beta-barrel_TonB_sf"/>
</dbReference>
<keyword evidence="14" id="KW-1185">Reference proteome</keyword>
<feature type="signal peptide" evidence="10">
    <location>
        <begin position="1"/>
        <end position="21"/>
    </location>
</feature>
<feature type="domain" description="TonB-dependent receptor-like beta-barrel" evidence="11">
    <location>
        <begin position="457"/>
        <end position="985"/>
    </location>
</feature>
<dbReference type="InterPro" id="IPR039426">
    <property type="entry name" value="TonB-dep_rcpt-like"/>
</dbReference>
<evidence type="ECO:0000256" key="4">
    <source>
        <dbReference type="ARBA" id="ARBA00022692"/>
    </source>
</evidence>
<keyword evidence="10" id="KW-0732">Signal</keyword>
<keyword evidence="5 9" id="KW-0798">TonB box</keyword>
<dbReference type="InterPro" id="IPR037066">
    <property type="entry name" value="Plug_dom_sf"/>
</dbReference>
<evidence type="ECO:0000256" key="10">
    <source>
        <dbReference type="SAM" id="SignalP"/>
    </source>
</evidence>
<dbReference type="SUPFAM" id="SSF56935">
    <property type="entry name" value="Porins"/>
    <property type="match status" value="1"/>
</dbReference>
<dbReference type="RefSeq" id="WP_376887293.1">
    <property type="nucleotide sequence ID" value="NZ_JBHUHR010000039.1"/>
</dbReference>
<keyword evidence="7 8" id="KW-0998">Cell outer membrane</keyword>
<dbReference type="NCBIfam" id="TIGR04057">
    <property type="entry name" value="SusC_RagA_signa"/>
    <property type="match status" value="1"/>
</dbReference>
<evidence type="ECO:0000313" key="14">
    <source>
        <dbReference type="Proteomes" id="UP001597361"/>
    </source>
</evidence>
<dbReference type="InterPro" id="IPR008969">
    <property type="entry name" value="CarboxyPept-like_regulatory"/>
</dbReference>
<keyword evidence="4 8" id="KW-0812">Transmembrane</keyword>
<dbReference type="Pfam" id="PF13715">
    <property type="entry name" value="CarbopepD_reg_2"/>
    <property type="match status" value="1"/>
</dbReference>
<dbReference type="PROSITE" id="PS52016">
    <property type="entry name" value="TONB_DEPENDENT_REC_3"/>
    <property type="match status" value="1"/>
</dbReference>
<feature type="chain" id="PRO_5046440574" evidence="10">
    <location>
        <begin position="22"/>
        <end position="1023"/>
    </location>
</feature>
<evidence type="ECO:0000256" key="8">
    <source>
        <dbReference type="PROSITE-ProRule" id="PRU01360"/>
    </source>
</evidence>
<evidence type="ECO:0000256" key="9">
    <source>
        <dbReference type="RuleBase" id="RU003357"/>
    </source>
</evidence>
<dbReference type="SUPFAM" id="SSF49464">
    <property type="entry name" value="Carboxypeptidase regulatory domain-like"/>
    <property type="match status" value="1"/>
</dbReference>
<sequence length="1023" mass="112500">MKFKFYIILFLCVFAGMELHAQHTIRGVVVSDSDKEPFIGATIIANGNTNRGAVSDIDGTFSLDVPSETGELTVSFIGMQTQIVKYNVAEFITITLSEMMNNLDEFMVIGYGTAKRADLTTSVGQLENVARTVDRPVSSVNQMLQGQIAGVSVVSGSGEPGSTPQVMIRGMGTLGDESPLYVVDGMPYYGGRINPNDIETIAVLKDAAAAAIYGAQAASGVIVITTKSGKSGAPKISLDVYRGVQSAYKTPEALNAVEYATAYRNAATHAGTIPNAAHDPEQNPWGQVTRTNWMDEIFRTAAVSNLNLQISGGSDKGRYSSSFGYHKKEGLLLNTDYELFSFRLKSEYDITNKFRVGQNVYFNRGLSRGTNTGSSYSGAIINAVYMNPAAPVYDEAGNFHGTVPFNLSQFAGAYGDTYNPVSLLLRPTVNSPRLNLNAIAYGEYDILNDLTFRSSFSIDLWSWTDKRFSPRAPEIGRPSGMNFLDQGAGNSSRWIWDQQVNYNKSFGSHNFALTGVYTAQYRKEESFSFQVQNFDREDDWFQYAGNAGTILNIPNSGAFEDVLTSAIGRLMYDYDDRYFVMGSLRRDESSRLSSATKSDVFYAASAAWKISSESFFDVSFIDLLKLRGSWGQIGNINTLDVYAFNVPMSSGNNVILGDPGLRNRHLSINEMTNSNLLWERSETINVGIDASLFSNKLTLAAEYYEKYTRGLIHRLTPDPHSGVSTGAFANVGTVSNKGIELSLNYAGQRGRVNYNIGGNLATIKNNLKDLDGFTNDFIPHTQNVRGIIYPYRSEPGQPLYSYHLVPHLGIFQNQEQIEQHVNADGVKIQPNARPGDLIFQDTNGDGRISDDDRVFMGNAMPDFSYGLNISLEYNNFDLQILGQGVAGVKLFNGYKFSAYNAGLQGYNLDRRVLDAWTPNNPNATIPVLSTQDPNANFGQASDWYLESGDYFRIKNLSLGYTFPETMLGKIKPGTNLRVYLAAENLFTITKYSGLDPEVGTGAVIDNGTFPVPRTFTLGLNLNL</sequence>
<evidence type="ECO:0000256" key="6">
    <source>
        <dbReference type="ARBA" id="ARBA00023136"/>
    </source>
</evidence>
<dbReference type="Proteomes" id="UP001597361">
    <property type="component" value="Unassembled WGS sequence"/>
</dbReference>
<dbReference type="InterPro" id="IPR023996">
    <property type="entry name" value="TonB-dep_OMP_SusC/RagA"/>
</dbReference>
<reference evidence="14" key="1">
    <citation type="journal article" date="2019" name="Int. J. Syst. Evol. Microbiol.">
        <title>The Global Catalogue of Microorganisms (GCM) 10K type strain sequencing project: providing services to taxonomists for standard genome sequencing and annotation.</title>
        <authorList>
            <consortium name="The Broad Institute Genomics Platform"/>
            <consortium name="The Broad Institute Genome Sequencing Center for Infectious Disease"/>
            <person name="Wu L."/>
            <person name="Ma J."/>
        </authorList>
    </citation>
    <scope>NUCLEOTIDE SEQUENCE [LARGE SCALE GENOMIC DNA]</scope>
    <source>
        <strain evidence="14">CGMCC 1.15180</strain>
    </source>
</reference>
<evidence type="ECO:0000256" key="7">
    <source>
        <dbReference type="ARBA" id="ARBA00023237"/>
    </source>
</evidence>
<keyword evidence="3 8" id="KW-1134">Transmembrane beta strand</keyword>
<organism evidence="13 14">
    <name type="scientific">Belliella marina</name>
    <dbReference type="NCBI Taxonomy" id="1644146"/>
    <lineage>
        <taxon>Bacteria</taxon>
        <taxon>Pseudomonadati</taxon>
        <taxon>Bacteroidota</taxon>
        <taxon>Cytophagia</taxon>
        <taxon>Cytophagales</taxon>
        <taxon>Cyclobacteriaceae</taxon>
        <taxon>Belliella</taxon>
    </lineage>
</organism>
<dbReference type="Gene3D" id="2.60.40.1120">
    <property type="entry name" value="Carboxypeptidase-like, regulatory domain"/>
    <property type="match status" value="1"/>
</dbReference>
<dbReference type="Gene3D" id="2.170.130.10">
    <property type="entry name" value="TonB-dependent receptor, plug domain"/>
    <property type="match status" value="1"/>
</dbReference>
<dbReference type="InterPro" id="IPR023997">
    <property type="entry name" value="TonB-dep_OMP_SusC/RagA_CS"/>
</dbReference>
<dbReference type="InterPro" id="IPR012910">
    <property type="entry name" value="Plug_dom"/>
</dbReference>
<accession>A0ABW4VRN8</accession>
<proteinExistence type="inferred from homology"/>
<evidence type="ECO:0000256" key="3">
    <source>
        <dbReference type="ARBA" id="ARBA00022452"/>
    </source>
</evidence>
<gene>
    <name evidence="13" type="ORF">ACFSKL_15790</name>
</gene>
<comment type="caution">
    <text evidence="13">The sequence shown here is derived from an EMBL/GenBank/DDBJ whole genome shotgun (WGS) entry which is preliminary data.</text>
</comment>
<dbReference type="Pfam" id="PF00593">
    <property type="entry name" value="TonB_dep_Rec_b-barrel"/>
    <property type="match status" value="1"/>
</dbReference>
<evidence type="ECO:0000256" key="2">
    <source>
        <dbReference type="ARBA" id="ARBA00022448"/>
    </source>
</evidence>
<protein>
    <submittedName>
        <fullName evidence="13">SusC/RagA family TonB-linked outer membrane protein</fullName>
    </submittedName>
</protein>
<evidence type="ECO:0000259" key="12">
    <source>
        <dbReference type="Pfam" id="PF07715"/>
    </source>
</evidence>
<feature type="domain" description="TonB-dependent receptor plug" evidence="12">
    <location>
        <begin position="134"/>
        <end position="221"/>
    </location>
</feature>
<keyword evidence="2 8" id="KW-0813">Transport</keyword>
<evidence type="ECO:0000256" key="1">
    <source>
        <dbReference type="ARBA" id="ARBA00004571"/>
    </source>
</evidence>
<dbReference type="EMBL" id="JBHUHR010000039">
    <property type="protein sequence ID" value="MFD2036265.1"/>
    <property type="molecule type" value="Genomic_DNA"/>
</dbReference>
<dbReference type="Pfam" id="PF07715">
    <property type="entry name" value="Plug"/>
    <property type="match status" value="1"/>
</dbReference>
<name>A0ABW4VRN8_9BACT</name>
<dbReference type="Gene3D" id="2.40.170.20">
    <property type="entry name" value="TonB-dependent receptor, beta-barrel domain"/>
    <property type="match status" value="1"/>
</dbReference>
<comment type="subcellular location">
    <subcellularLocation>
        <location evidence="1 8">Cell outer membrane</location>
        <topology evidence="1 8">Multi-pass membrane protein</topology>
    </subcellularLocation>
</comment>
<evidence type="ECO:0000313" key="13">
    <source>
        <dbReference type="EMBL" id="MFD2036265.1"/>
    </source>
</evidence>
<evidence type="ECO:0000256" key="5">
    <source>
        <dbReference type="ARBA" id="ARBA00023077"/>
    </source>
</evidence>
<evidence type="ECO:0000259" key="11">
    <source>
        <dbReference type="Pfam" id="PF00593"/>
    </source>
</evidence>
<keyword evidence="6 8" id="KW-0472">Membrane</keyword>